<dbReference type="Proteomes" id="UP000824469">
    <property type="component" value="Unassembled WGS sequence"/>
</dbReference>
<feature type="non-terminal residue" evidence="2">
    <location>
        <position position="1"/>
    </location>
</feature>
<sequence length="126" mass="14408">DTWYHQFHDYLTISVLPPDLTSNGKRAFLKSVSRYVVMGGLLYKRGFDGILLRCLTNAEATHTIQQVHNGICGGHFSGLAMAKRILRLGYYWPTLNNDCYKYVKRCVMCQQHANLQHTLATRSKSL</sequence>
<feature type="non-terminal residue" evidence="2">
    <location>
        <position position="126"/>
    </location>
</feature>
<dbReference type="PANTHER" id="PTHR48475">
    <property type="entry name" value="RIBONUCLEASE H"/>
    <property type="match status" value="1"/>
</dbReference>
<accession>A0AA38H096</accession>
<protein>
    <recommendedName>
        <fullName evidence="1">Integrase zinc-binding domain-containing protein</fullName>
    </recommendedName>
</protein>
<gene>
    <name evidence="2" type="ORF">KI387_003981</name>
</gene>
<organism evidence="2 3">
    <name type="scientific">Taxus chinensis</name>
    <name type="common">Chinese yew</name>
    <name type="synonym">Taxus wallichiana var. chinensis</name>
    <dbReference type="NCBI Taxonomy" id="29808"/>
    <lineage>
        <taxon>Eukaryota</taxon>
        <taxon>Viridiplantae</taxon>
        <taxon>Streptophyta</taxon>
        <taxon>Embryophyta</taxon>
        <taxon>Tracheophyta</taxon>
        <taxon>Spermatophyta</taxon>
        <taxon>Pinopsida</taxon>
        <taxon>Pinidae</taxon>
        <taxon>Conifers II</taxon>
        <taxon>Cupressales</taxon>
        <taxon>Taxaceae</taxon>
        <taxon>Taxus</taxon>
    </lineage>
</organism>
<dbReference type="OMA" id="DWATIEK"/>
<dbReference type="Gene3D" id="1.10.340.70">
    <property type="match status" value="1"/>
</dbReference>
<dbReference type="EMBL" id="JAHRHJ020000001">
    <property type="protein sequence ID" value="KAH9331873.1"/>
    <property type="molecule type" value="Genomic_DNA"/>
</dbReference>
<evidence type="ECO:0000313" key="2">
    <source>
        <dbReference type="EMBL" id="KAH9331873.1"/>
    </source>
</evidence>
<evidence type="ECO:0000313" key="3">
    <source>
        <dbReference type="Proteomes" id="UP000824469"/>
    </source>
</evidence>
<dbReference type="Pfam" id="PF17921">
    <property type="entry name" value="Integrase_H2C2"/>
    <property type="match status" value="1"/>
</dbReference>
<name>A0AA38H096_TAXCH</name>
<dbReference type="InterPro" id="IPR041588">
    <property type="entry name" value="Integrase_H2C2"/>
</dbReference>
<feature type="domain" description="Integrase zinc-binding" evidence="1">
    <location>
        <begin position="60"/>
        <end position="112"/>
    </location>
</feature>
<dbReference type="AlphaFoldDB" id="A0AA38H096"/>
<comment type="caution">
    <text evidence="2">The sequence shown here is derived from an EMBL/GenBank/DDBJ whole genome shotgun (WGS) entry which is preliminary data.</text>
</comment>
<proteinExistence type="predicted"/>
<reference evidence="2 3" key="1">
    <citation type="journal article" date="2021" name="Nat. Plants">
        <title>The Taxus genome provides insights into paclitaxel biosynthesis.</title>
        <authorList>
            <person name="Xiong X."/>
            <person name="Gou J."/>
            <person name="Liao Q."/>
            <person name="Li Y."/>
            <person name="Zhou Q."/>
            <person name="Bi G."/>
            <person name="Li C."/>
            <person name="Du R."/>
            <person name="Wang X."/>
            <person name="Sun T."/>
            <person name="Guo L."/>
            <person name="Liang H."/>
            <person name="Lu P."/>
            <person name="Wu Y."/>
            <person name="Zhang Z."/>
            <person name="Ro D.K."/>
            <person name="Shang Y."/>
            <person name="Huang S."/>
            <person name="Yan J."/>
        </authorList>
    </citation>
    <scope>NUCLEOTIDE SEQUENCE [LARGE SCALE GENOMIC DNA]</scope>
    <source>
        <strain evidence="2">Ta-2019</strain>
    </source>
</reference>
<keyword evidence="3" id="KW-1185">Reference proteome</keyword>
<evidence type="ECO:0000259" key="1">
    <source>
        <dbReference type="Pfam" id="PF17921"/>
    </source>
</evidence>
<dbReference type="PANTHER" id="PTHR48475:SF2">
    <property type="entry name" value="RIBONUCLEASE H"/>
    <property type="match status" value="1"/>
</dbReference>